<organism evidence="10 11">
    <name type="scientific">Enterococcus faecalis</name>
    <name type="common">Streptococcus faecalis</name>
    <dbReference type="NCBI Taxonomy" id="1351"/>
    <lineage>
        <taxon>Bacteria</taxon>
        <taxon>Bacillati</taxon>
        <taxon>Bacillota</taxon>
        <taxon>Bacilli</taxon>
        <taxon>Lactobacillales</taxon>
        <taxon>Enterococcaceae</taxon>
        <taxon>Enterococcus</taxon>
    </lineage>
</organism>
<keyword evidence="3" id="KW-0813">Transport</keyword>
<keyword evidence="7" id="KW-1278">Translocase</keyword>
<dbReference type="PANTHER" id="PTHR43553">
    <property type="entry name" value="HEAVY METAL TRANSPORTER"/>
    <property type="match status" value="1"/>
</dbReference>
<accession>A0A4U3L3D9</accession>
<dbReference type="Gene3D" id="3.40.50.300">
    <property type="entry name" value="P-loop containing nucleotide triphosphate hydrolases"/>
    <property type="match status" value="1"/>
</dbReference>
<sequence length="237" mass="27209">MYRVNHLVYRYQTKPVFSPCNLEIPRGEYLVLMGDNGSGKSTFLNLLAGFLKPSEGTIYFMEQSLTAWKKDPIHKKKYYAHLGILFQETDTQLFNATVYDELAFGPRQLQLSEHETAKRINDCLNLLKITHLSNQVPYQLSGGEKKKVAFASLLVMNPDVYLLDEPFTGLTKESEKLFKKIIKNLHQLGKTIILSAHDYLSICEEADSIILFDSAVTRYLKEEIEANANLLQHLKRY</sequence>
<evidence type="ECO:0000313" key="11">
    <source>
        <dbReference type="Proteomes" id="UP000305511"/>
    </source>
</evidence>
<evidence type="ECO:0000313" key="10">
    <source>
        <dbReference type="EMBL" id="TKK69565.1"/>
    </source>
</evidence>
<dbReference type="RefSeq" id="WP_137274383.1">
    <property type="nucleotide sequence ID" value="NZ_JAHHFD010000030.1"/>
</dbReference>
<evidence type="ECO:0000259" key="9">
    <source>
        <dbReference type="PROSITE" id="PS50893"/>
    </source>
</evidence>
<keyword evidence="8" id="KW-0472">Membrane</keyword>
<evidence type="ECO:0000256" key="6">
    <source>
        <dbReference type="ARBA" id="ARBA00022840"/>
    </source>
</evidence>
<dbReference type="InterPro" id="IPR050095">
    <property type="entry name" value="ECF_ABC_transporter_ATP-bd"/>
</dbReference>
<dbReference type="GO" id="GO:0043190">
    <property type="term" value="C:ATP-binding cassette (ABC) transporter complex"/>
    <property type="evidence" value="ECO:0007669"/>
    <property type="project" value="TreeGrafter"/>
</dbReference>
<comment type="caution">
    <text evidence="10">The sequence shown here is derived from an EMBL/GenBank/DDBJ whole genome shotgun (WGS) entry which is preliminary data.</text>
</comment>
<comment type="subcellular location">
    <subcellularLocation>
        <location evidence="1">Cell membrane</location>
        <topology evidence="1">Peripheral membrane protein</topology>
    </subcellularLocation>
</comment>
<dbReference type="AlphaFoldDB" id="A0A4U3L3D9"/>
<keyword evidence="4" id="KW-1003">Cell membrane</keyword>
<evidence type="ECO:0000256" key="5">
    <source>
        <dbReference type="ARBA" id="ARBA00022741"/>
    </source>
</evidence>
<dbReference type="InterPro" id="IPR003439">
    <property type="entry name" value="ABC_transporter-like_ATP-bd"/>
</dbReference>
<evidence type="ECO:0000256" key="8">
    <source>
        <dbReference type="ARBA" id="ARBA00023136"/>
    </source>
</evidence>
<dbReference type="InterPro" id="IPR017871">
    <property type="entry name" value="ABC_transporter-like_CS"/>
</dbReference>
<dbReference type="PANTHER" id="PTHR43553:SF27">
    <property type="entry name" value="ENERGY-COUPLING FACTOR TRANSPORTER ATP-BINDING PROTEIN ECFA2"/>
    <property type="match status" value="1"/>
</dbReference>
<gene>
    <name evidence="10" type="ORF">EY666_15380</name>
</gene>
<dbReference type="Proteomes" id="UP000305511">
    <property type="component" value="Unassembled WGS sequence"/>
</dbReference>
<dbReference type="InterPro" id="IPR003593">
    <property type="entry name" value="AAA+_ATPase"/>
</dbReference>
<keyword evidence="6 10" id="KW-0067">ATP-binding</keyword>
<dbReference type="SUPFAM" id="SSF52540">
    <property type="entry name" value="P-loop containing nucleoside triphosphate hydrolases"/>
    <property type="match status" value="1"/>
</dbReference>
<dbReference type="CDD" id="cd03225">
    <property type="entry name" value="ABC_cobalt_CbiO_domain1"/>
    <property type="match status" value="1"/>
</dbReference>
<protein>
    <submittedName>
        <fullName evidence="10">ABC transporter ATP-binding protein</fullName>
    </submittedName>
</protein>
<dbReference type="InterPro" id="IPR015856">
    <property type="entry name" value="ABC_transpr_CbiO/EcfA_su"/>
</dbReference>
<reference evidence="10 11" key="1">
    <citation type="submission" date="2019-02" db="EMBL/GenBank/DDBJ databases">
        <title>Bacteria dissemination in different level of health care in South Africa: the effectiveness of infections prevention and control.</title>
        <authorList>
            <person name="Shobo C."/>
            <person name="Amoako D.G."/>
            <person name="Allam M."/>
            <person name="Ismail A."/>
            <person name="Bester L.A."/>
            <person name="Essack S.Y."/>
        </authorList>
    </citation>
    <scope>NUCLEOTIDE SEQUENCE [LARGE SCALE GENOMIC DNA]</scope>
    <source>
        <strain evidence="10 11">2SIL2</strain>
    </source>
</reference>
<dbReference type="GO" id="GO:0042626">
    <property type="term" value="F:ATPase-coupled transmembrane transporter activity"/>
    <property type="evidence" value="ECO:0007669"/>
    <property type="project" value="TreeGrafter"/>
</dbReference>
<dbReference type="GO" id="GO:0016887">
    <property type="term" value="F:ATP hydrolysis activity"/>
    <property type="evidence" value="ECO:0007669"/>
    <property type="project" value="InterPro"/>
</dbReference>
<evidence type="ECO:0000256" key="2">
    <source>
        <dbReference type="ARBA" id="ARBA00005417"/>
    </source>
</evidence>
<keyword evidence="5" id="KW-0547">Nucleotide-binding</keyword>
<evidence type="ECO:0000256" key="4">
    <source>
        <dbReference type="ARBA" id="ARBA00022475"/>
    </source>
</evidence>
<dbReference type="Pfam" id="PF00005">
    <property type="entry name" value="ABC_tran"/>
    <property type="match status" value="1"/>
</dbReference>
<dbReference type="EMBL" id="SIYF01000448">
    <property type="protein sequence ID" value="TKK69565.1"/>
    <property type="molecule type" value="Genomic_DNA"/>
</dbReference>
<dbReference type="InterPro" id="IPR027417">
    <property type="entry name" value="P-loop_NTPase"/>
</dbReference>
<evidence type="ECO:0000256" key="7">
    <source>
        <dbReference type="ARBA" id="ARBA00022967"/>
    </source>
</evidence>
<evidence type="ECO:0000256" key="3">
    <source>
        <dbReference type="ARBA" id="ARBA00022448"/>
    </source>
</evidence>
<comment type="similarity">
    <text evidence="2">Belongs to the ABC transporter superfamily.</text>
</comment>
<dbReference type="PROSITE" id="PS50893">
    <property type="entry name" value="ABC_TRANSPORTER_2"/>
    <property type="match status" value="1"/>
</dbReference>
<evidence type="ECO:0000256" key="1">
    <source>
        <dbReference type="ARBA" id="ARBA00004202"/>
    </source>
</evidence>
<name>A0A4U3L3D9_ENTFL</name>
<feature type="domain" description="ABC transporter" evidence="9">
    <location>
        <begin position="2"/>
        <end position="236"/>
    </location>
</feature>
<dbReference type="PROSITE" id="PS00211">
    <property type="entry name" value="ABC_TRANSPORTER_1"/>
    <property type="match status" value="1"/>
</dbReference>
<dbReference type="GO" id="GO:0005524">
    <property type="term" value="F:ATP binding"/>
    <property type="evidence" value="ECO:0007669"/>
    <property type="project" value="UniProtKB-KW"/>
</dbReference>
<dbReference type="SMART" id="SM00382">
    <property type="entry name" value="AAA"/>
    <property type="match status" value="1"/>
</dbReference>
<proteinExistence type="inferred from homology"/>